<proteinExistence type="predicted"/>
<dbReference type="Proteomes" id="UP000030755">
    <property type="component" value="Unassembled WGS sequence"/>
</dbReference>
<feature type="chain" id="PRO_5001704908" evidence="2">
    <location>
        <begin position="25"/>
        <end position="951"/>
    </location>
</feature>
<dbReference type="HOGENOM" id="CLU_309757_0_0_1"/>
<evidence type="ECO:0000313" key="3">
    <source>
        <dbReference type="EMBL" id="EPZ33642.1"/>
    </source>
</evidence>
<evidence type="ECO:0000256" key="1">
    <source>
        <dbReference type="SAM" id="MobiDB-lite"/>
    </source>
</evidence>
<name>A0A075AY74_ROZAC</name>
<feature type="region of interest" description="Disordered" evidence="1">
    <location>
        <begin position="66"/>
        <end position="104"/>
    </location>
</feature>
<evidence type="ECO:0000313" key="4">
    <source>
        <dbReference type="Proteomes" id="UP000030755"/>
    </source>
</evidence>
<keyword evidence="2" id="KW-0732">Signal</keyword>
<accession>A0A075AY74</accession>
<feature type="compositionally biased region" description="Basic and acidic residues" evidence="1">
    <location>
        <begin position="555"/>
        <end position="568"/>
    </location>
</feature>
<protein>
    <submittedName>
        <fullName evidence="3">Uncharacterized protein</fullName>
    </submittedName>
</protein>
<feature type="region of interest" description="Disordered" evidence="1">
    <location>
        <begin position="552"/>
        <end position="574"/>
    </location>
</feature>
<sequence>MKHGTKMSFLAFLIVIFGCTSVTSIKHTCENSDSNCVKDQDIISITSSDHVSKNVLAQETALYENGDERVTQGSRSVDLSEPEGDKSDTARNILNEGSTTRDLDKSQAVKINQGDDAAFSFFEDQNDNSEYDEEELRQALGIQTTDLPDELPHEEFATRNFDEEIYERLRDLERREPVERCSGTAVFSDVECMKEFQRVPKRSIFDLLSETARSESVVEVYLHEIRKRSKFLDTKKKTSDEMVEMPTVSDQLEPPKPKNIVEELDTQKEEIIKSTLTALRDLVENSHERRFKYRRFVNLMNDIFELKCFSLLAIKNLEDFLNGRNGLHLLHPRRIMDYLDFLRDHEHWEFLKKRDKLANDFEFLLFELEGLGELQKKNIVIDLRDIIENGIKYSDPVSKSLHHIEEPLNLLKRKVMKASYAKQMMIVSDSKEIMKVAEYKTKNSSLVNKVNREAPKAKERIIYDDQWVDLFVQLEELKLYHKEIASTDIDFRKMTPDVKHFKKLKNKKYILEPTREILDNAKIIKKSKNAKKEKTGNDQEEILENAKIVKKSKNAKKEKTGNNQELKKEKKRGTKSKNKVVYDDAVNFLIEAGRTYNQALRRLDESLEESEIRMIELILREIAYEQNILKSKTRHETEIVYSDRLRFLYLLLDRTIGNPQSAYLMEETDILYKEITDDNVEEIWSTFMVSFDKWIMNMMHRSDSGITLFNYEEPNKEDRVDAKYVVEQISQLTAVHPTELSQQDVLLFKNLISNHETRHSILNSDELDQNAVMNICLHHINFDWCISTAIEEGNILEIAETSQDSDVFKYVDQYVHNNSDVFYKLIKTIIEKDLVNLYSYYKSKMPAHRYDYFVFIFIFDAVKIFQKEHYLGLDQDDQYIGIYDQKVLRYLSMAEYELYYHDYNMSIYEEWYSKSVEATGQYKLKDFLARFDCPKITRFYNEYRKSIPDIE</sequence>
<evidence type="ECO:0000256" key="2">
    <source>
        <dbReference type="SAM" id="SignalP"/>
    </source>
</evidence>
<feature type="signal peptide" evidence="2">
    <location>
        <begin position="1"/>
        <end position="24"/>
    </location>
</feature>
<dbReference type="AlphaFoldDB" id="A0A075AY74"/>
<reference evidence="3 4" key="1">
    <citation type="journal article" date="2013" name="Curr. Biol.">
        <title>Shared signatures of parasitism and phylogenomics unite Cryptomycota and microsporidia.</title>
        <authorList>
            <person name="James T.Y."/>
            <person name="Pelin A."/>
            <person name="Bonen L."/>
            <person name="Ahrendt S."/>
            <person name="Sain D."/>
            <person name="Corradi N."/>
            <person name="Stajich J.E."/>
        </authorList>
    </citation>
    <scope>NUCLEOTIDE SEQUENCE [LARGE SCALE GENOMIC DNA]</scope>
    <source>
        <strain evidence="3 4">CSF55</strain>
    </source>
</reference>
<dbReference type="PROSITE" id="PS51257">
    <property type="entry name" value="PROKAR_LIPOPROTEIN"/>
    <property type="match status" value="1"/>
</dbReference>
<dbReference type="EMBL" id="KE561047">
    <property type="protein sequence ID" value="EPZ33642.1"/>
    <property type="molecule type" value="Genomic_DNA"/>
</dbReference>
<organism evidence="3 4">
    <name type="scientific">Rozella allomycis (strain CSF55)</name>
    <dbReference type="NCBI Taxonomy" id="988480"/>
    <lineage>
        <taxon>Eukaryota</taxon>
        <taxon>Fungi</taxon>
        <taxon>Fungi incertae sedis</taxon>
        <taxon>Cryptomycota</taxon>
        <taxon>Cryptomycota incertae sedis</taxon>
        <taxon>Rozella</taxon>
    </lineage>
</organism>
<gene>
    <name evidence="3" type="ORF">O9G_000417</name>
</gene>
<keyword evidence="4" id="KW-1185">Reference proteome</keyword>